<protein>
    <submittedName>
        <fullName evidence="1">EcsC family protein</fullName>
    </submittedName>
</protein>
<keyword evidence="2" id="KW-1185">Reference proteome</keyword>
<dbReference type="Proteomes" id="UP001199469">
    <property type="component" value="Unassembled WGS sequence"/>
</dbReference>
<organism evidence="1 2">
    <name type="scientific">Actinomycetospora endophytica</name>
    <dbReference type="NCBI Taxonomy" id="2291215"/>
    <lineage>
        <taxon>Bacteria</taxon>
        <taxon>Bacillati</taxon>
        <taxon>Actinomycetota</taxon>
        <taxon>Actinomycetes</taxon>
        <taxon>Pseudonocardiales</taxon>
        <taxon>Pseudonocardiaceae</taxon>
        <taxon>Actinomycetospora</taxon>
    </lineage>
</organism>
<dbReference type="EMBL" id="JAJNDB010000001">
    <property type="protein sequence ID" value="MCD2193025.1"/>
    <property type="molecule type" value="Genomic_DNA"/>
</dbReference>
<reference evidence="1 2" key="1">
    <citation type="submission" date="2021-11" db="EMBL/GenBank/DDBJ databases">
        <title>Draft genome sequence of Actinomycetospora sp. SF1 isolated from the rhizosphere soil.</title>
        <authorList>
            <person name="Duangmal K."/>
            <person name="Chantavorakit T."/>
        </authorList>
    </citation>
    <scope>NUCLEOTIDE SEQUENCE [LARGE SCALE GENOMIC DNA]</scope>
    <source>
        <strain evidence="1 2">TBRC 5722</strain>
    </source>
</reference>
<name>A0ABS8P650_9PSEU</name>
<gene>
    <name evidence="1" type="ORF">LQ327_06430</name>
</gene>
<sequence length="279" mass="28231">MAAPFAPDLVVMTAGDARAWDAVQRWRAAEPAGSSWWGRLSSLAMSGLRLLPGAGLVDDLVLGTVTAGLRDAGVRLGWMIAGSPDHVVTALAAIGHAVEVPADLRRLDVDDLRAARASLTRLHVGAAGLRGGLTGAAAGAAAGASGAATGVVAALAAAALDTVLAAATCTRAVARVALHYGYDPAEPAERDFALAVLAAGLSADPARAVAVLPTGMCPGFTHPAHCEIARGMPALGTGLGVVLSSRQIARVLETAEHLYTERFLREKYGDALAEVPAAS</sequence>
<proteinExistence type="predicted"/>
<dbReference type="RefSeq" id="WP_230730680.1">
    <property type="nucleotide sequence ID" value="NZ_JAJNDB010000001.1"/>
</dbReference>
<accession>A0ABS8P650</accession>
<evidence type="ECO:0000313" key="1">
    <source>
        <dbReference type="EMBL" id="MCD2193025.1"/>
    </source>
</evidence>
<evidence type="ECO:0000313" key="2">
    <source>
        <dbReference type="Proteomes" id="UP001199469"/>
    </source>
</evidence>
<comment type="caution">
    <text evidence="1">The sequence shown here is derived from an EMBL/GenBank/DDBJ whole genome shotgun (WGS) entry which is preliminary data.</text>
</comment>